<feature type="domain" description="Rhodanese" evidence="1">
    <location>
        <begin position="27"/>
        <end position="117"/>
    </location>
</feature>
<dbReference type="Proteomes" id="UP001568698">
    <property type="component" value="Unassembled WGS sequence"/>
</dbReference>
<comment type="caution">
    <text evidence="2">The sequence shown here is derived from an EMBL/GenBank/DDBJ whole genome shotgun (WGS) entry which is preliminary data.</text>
</comment>
<dbReference type="PROSITE" id="PS50206">
    <property type="entry name" value="RHODANESE_3"/>
    <property type="match status" value="1"/>
</dbReference>
<proteinExistence type="predicted"/>
<keyword evidence="3" id="KW-1185">Reference proteome</keyword>
<dbReference type="EMBL" id="JBGLYH010000087">
    <property type="protein sequence ID" value="MEZ7198691.1"/>
    <property type="molecule type" value="Genomic_DNA"/>
</dbReference>
<gene>
    <name evidence="2" type="ORF">AB6M95_18230</name>
</gene>
<dbReference type="PANTHER" id="PTHR43031">
    <property type="entry name" value="FAD-DEPENDENT OXIDOREDUCTASE"/>
    <property type="match status" value="1"/>
</dbReference>
<dbReference type="Gene3D" id="3.40.250.10">
    <property type="entry name" value="Rhodanese-like domain"/>
    <property type="match status" value="1"/>
</dbReference>
<reference evidence="2 3" key="1">
    <citation type="submission" date="2024-08" db="EMBL/GenBank/DDBJ databases">
        <title>Sulfate-reducing bacteria isolated from formation water of the oil field in Kazakhstan and description of Pseudodesulfovibrio sp.</title>
        <authorList>
            <person name="Bidzhieva S.K."/>
            <person name="Tourova T.P."/>
            <person name="Grouzdev D.S."/>
            <person name="Beletsky A.V."/>
            <person name="Sokolova D.S."/>
            <person name="Samigullina S.R."/>
            <person name="Poltaraus A.B."/>
            <person name="Avtukh A.N."/>
            <person name="Tereshina V.M."/>
            <person name="Zhaparov N.S."/>
            <person name="Mardanov A.V."/>
            <person name="Nazina T.N."/>
        </authorList>
    </citation>
    <scope>NUCLEOTIDE SEQUENCE [LARGE SCALE GENOMIC DNA]</scope>
    <source>
        <strain evidence="2 3">9FUS</strain>
    </source>
</reference>
<dbReference type="SMART" id="SM00450">
    <property type="entry name" value="RHOD"/>
    <property type="match status" value="1"/>
</dbReference>
<dbReference type="InterPro" id="IPR036873">
    <property type="entry name" value="Rhodanese-like_dom_sf"/>
</dbReference>
<name>A0ABV4K6U2_9BACT</name>
<accession>A0ABV4K6U2</accession>
<dbReference type="RefSeq" id="WP_371388174.1">
    <property type="nucleotide sequence ID" value="NZ_JBGLYH010000087.1"/>
</dbReference>
<evidence type="ECO:0000313" key="3">
    <source>
        <dbReference type="Proteomes" id="UP001568698"/>
    </source>
</evidence>
<dbReference type="Pfam" id="PF00581">
    <property type="entry name" value="Rhodanese"/>
    <property type="match status" value="1"/>
</dbReference>
<evidence type="ECO:0000313" key="2">
    <source>
        <dbReference type="EMBL" id="MEZ7198691.1"/>
    </source>
</evidence>
<dbReference type="InterPro" id="IPR001307">
    <property type="entry name" value="Thiosulphate_STrfase_CS"/>
</dbReference>
<protein>
    <submittedName>
        <fullName evidence="2">Rhodanese-like domain-containing protein</fullName>
    </submittedName>
</protein>
<evidence type="ECO:0000259" key="1">
    <source>
        <dbReference type="PROSITE" id="PS50206"/>
    </source>
</evidence>
<dbReference type="InterPro" id="IPR001763">
    <property type="entry name" value="Rhodanese-like_dom"/>
</dbReference>
<organism evidence="2 3">
    <name type="scientific">Pseudodesulfovibrio karagichevae</name>
    <dbReference type="NCBI Taxonomy" id="3239305"/>
    <lineage>
        <taxon>Bacteria</taxon>
        <taxon>Pseudomonadati</taxon>
        <taxon>Thermodesulfobacteriota</taxon>
        <taxon>Desulfovibrionia</taxon>
        <taxon>Desulfovibrionales</taxon>
        <taxon>Desulfovibrionaceae</taxon>
    </lineage>
</organism>
<dbReference type="PROSITE" id="PS00380">
    <property type="entry name" value="RHODANESE_1"/>
    <property type="match status" value="1"/>
</dbReference>
<dbReference type="SUPFAM" id="SSF52821">
    <property type="entry name" value="Rhodanese/Cell cycle control phosphatase"/>
    <property type="match status" value="1"/>
</dbReference>
<sequence>MQDQLSHYENKLRWEIDSWDLNESRKGGQNVVVIDARGASAYDAEHIPGAVSLPHREMNEASTAGFDRDVLYVTYCDGIGCNASTKGALNMTRLGFTVKELIGGLDWWKRDNHPTEKGEAPSSIGCAC</sequence>
<dbReference type="InterPro" id="IPR050229">
    <property type="entry name" value="GlpE_sulfurtransferase"/>
</dbReference>
<dbReference type="PANTHER" id="PTHR43031:SF1">
    <property type="entry name" value="PYRIDINE NUCLEOTIDE-DISULPHIDE OXIDOREDUCTASE"/>
    <property type="match status" value="1"/>
</dbReference>